<protein>
    <submittedName>
        <fullName evidence="3">Putative secreted protein</fullName>
    </submittedName>
</protein>
<feature type="transmembrane region" description="Helical" evidence="2">
    <location>
        <begin position="14"/>
        <end position="33"/>
    </location>
</feature>
<feature type="compositionally biased region" description="Basic and acidic residues" evidence="1">
    <location>
        <begin position="114"/>
        <end position="139"/>
    </location>
</feature>
<name>A0A023GP61_AMBTT</name>
<feature type="compositionally biased region" description="Polar residues" evidence="1">
    <location>
        <begin position="313"/>
        <end position="323"/>
    </location>
</feature>
<feature type="compositionally biased region" description="Basic and acidic residues" evidence="1">
    <location>
        <begin position="199"/>
        <end position="213"/>
    </location>
</feature>
<evidence type="ECO:0000256" key="2">
    <source>
        <dbReference type="SAM" id="Phobius"/>
    </source>
</evidence>
<accession>A0A023GP61</accession>
<feature type="compositionally biased region" description="Basic and acidic residues" evidence="1">
    <location>
        <begin position="278"/>
        <end position="298"/>
    </location>
</feature>
<feature type="compositionally biased region" description="Basic residues" evidence="1">
    <location>
        <begin position="349"/>
        <end position="358"/>
    </location>
</feature>
<proteinExistence type="evidence at transcript level"/>
<feature type="compositionally biased region" description="Polar residues" evidence="1">
    <location>
        <begin position="172"/>
        <end position="182"/>
    </location>
</feature>
<dbReference type="EMBL" id="GBBM01000170">
    <property type="protein sequence ID" value="JAC35248.1"/>
    <property type="molecule type" value="mRNA"/>
</dbReference>
<feature type="compositionally biased region" description="Basic and acidic residues" evidence="1">
    <location>
        <begin position="242"/>
        <end position="271"/>
    </location>
</feature>
<reference evidence="3" key="1">
    <citation type="submission" date="2014-03" db="EMBL/GenBank/DDBJ databases">
        <title>The sialotranscriptome of Amblyomma triste, Amblyomma parvum and Amblyomma cajennense ticks, uncovered by 454-based RNA-seq.</title>
        <authorList>
            <person name="Garcia G.R."/>
            <person name="Gardinassi L.G."/>
            <person name="Ribeiro J.M."/>
            <person name="Anatriello E."/>
            <person name="Ferreira B.R."/>
            <person name="Moreira H.N."/>
            <person name="Mafra C."/>
            <person name="Olegario M.M."/>
            <person name="Szabo P.J."/>
            <person name="Miranda-Santos I.K."/>
            <person name="Maruyama S.R."/>
        </authorList>
    </citation>
    <scope>NUCLEOTIDE SEQUENCE</scope>
    <source>
        <strain evidence="3">Mato Grasso do Sul</strain>
        <tissue evidence="3">Salivary glands</tissue>
    </source>
</reference>
<feature type="region of interest" description="Disordered" evidence="1">
    <location>
        <begin position="38"/>
        <end position="358"/>
    </location>
</feature>
<organism evidence="3">
    <name type="scientific">Amblyomma triste</name>
    <name type="common">Neotropical tick</name>
    <dbReference type="NCBI Taxonomy" id="251400"/>
    <lineage>
        <taxon>Eukaryota</taxon>
        <taxon>Metazoa</taxon>
        <taxon>Ecdysozoa</taxon>
        <taxon>Arthropoda</taxon>
        <taxon>Chelicerata</taxon>
        <taxon>Arachnida</taxon>
        <taxon>Acari</taxon>
        <taxon>Parasitiformes</taxon>
        <taxon>Ixodida</taxon>
        <taxon>Ixodoidea</taxon>
        <taxon>Ixodidae</taxon>
        <taxon>Amblyomminae</taxon>
        <taxon>Amblyomma</taxon>
    </lineage>
</organism>
<keyword evidence="2" id="KW-1133">Transmembrane helix</keyword>
<keyword evidence="2" id="KW-0472">Membrane</keyword>
<sequence>MELPLGTTVVIPHYAFPIVGVILCALLVFAFGFKSPSQPPSFGSIDDEHDKKSKKRKAKESQKNKAQANGHAPTSSPKIVSQAKQKVEKVEKAAAPVKQKPDKTDAKTTQQKKPAQEKEKRPAATRGKKDAAKQPEEHTPAPQPAEDTDEGWVQLLSKKEKKIRRKEEEKTSVSADKSQAKATATEESKSPAAKRKKQPKEAEAKKAEPEAKAPQELVTTEPVVAADPEEHPKDQRNKKKDKSPPEPEPVKSPVKKEGAKKDAAKSEDGVAKAKGKGNKADKKPAEESKPSEASKKASQESSPATAEPPVKPESSSETAQPKSSEVVPPAESNVAFDELGDAWTEAKPQKKKKKARKD</sequence>
<evidence type="ECO:0000256" key="1">
    <source>
        <dbReference type="SAM" id="MobiDB-lite"/>
    </source>
</evidence>
<keyword evidence="2" id="KW-0812">Transmembrane</keyword>
<dbReference type="AlphaFoldDB" id="A0A023GP61"/>
<evidence type="ECO:0000313" key="3">
    <source>
        <dbReference type="EMBL" id="JAC35248.1"/>
    </source>
</evidence>